<feature type="compositionally biased region" description="Low complexity" evidence="1">
    <location>
        <begin position="129"/>
        <end position="184"/>
    </location>
</feature>
<evidence type="ECO:0000313" key="2">
    <source>
        <dbReference type="EMBL" id="MDG3003678.1"/>
    </source>
</evidence>
<evidence type="ECO:0000313" key="3">
    <source>
        <dbReference type="Proteomes" id="UP001216907"/>
    </source>
</evidence>
<sequence>MRPWNAWLYGLGLTGVLVFGLAGCGGGDVPDAGDDQAATEEAGDGPTEPAPPPTPEPAPAATKGEAVADEAAPATPTGLPQRPPGPDGTPGAVAAAPSSSSATPDAAPAATSPTDPAAANTRSDTAEMLAAATGAAAPPTTSEAPATPGAAGATPPGAPGLEPTAGDLLNSPGIPSSGRGPGASDSLVGRGPGGEMGRGGMSGFPGGPGGSGGAGGGASDPGDTNSPDGAVKAFLHALQAKDKDRLLEATALRANSDEGGKYREMFSRIIDGSMSDSEIDDLSTKLAGYTVAGENQVKSTGRLGVTIRKQLEQNGGWLQRTVTVRKEKKGWGVLDISGATEFDNARSSNPNGNRGRRP</sequence>
<gene>
    <name evidence="2" type="ORF">PZE19_07850</name>
</gene>
<feature type="compositionally biased region" description="Low complexity" evidence="1">
    <location>
        <begin position="94"/>
        <end position="119"/>
    </location>
</feature>
<feature type="compositionally biased region" description="Acidic residues" evidence="1">
    <location>
        <begin position="31"/>
        <end position="43"/>
    </location>
</feature>
<dbReference type="RefSeq" id="WP_277860028.1">
    <property type="nucleotide sequence ID" value="NZ_JARRAG010000001.1"/>
</dbReference>
<protein>
    <submittedName>
        <fullName evidence="2">Uncharacterized protein</fullName>
    </submittedName>
</protein>
<feature type="compositionally biased region" description="Gly residues" evidence="1">
    <location>
        <begin position="190"/>
        <end position="219"/>
    </location>
</feature>
<feature type="compositionally biased region" description="Pro residues" evidence="1">
    <location>
        <begin position="48"/>
        <end position="58"/>
    </location>
</feature>
<name>A0ABT6F7Y1_9BACT</name>
<keyword evidence="3" id="KW-1185">Reference proteome</keyword>
<feature type="region of interest" description="Disordered" evidence="1">
    <location>
        <begin position="27"/>
        <end position="231"/>
    </location>
</feature>
<dbReference type="EMBL" id="JARRAG010000001">
    <property type="protein sequence ID" value="MDG3003678.1"/>
    <property type="molecule type" value="Genomic_DNA"/>
</dbReference>
<dbReference type="PROSITE" id="PS51257">
    <property type="entry name" value="PROKAR_LIPOPROTEIN"/>
    <property type="match status" value="1"/>
</dbReference>
<organism evidence="2 3">
    <name type="scientific">Paludisphaera mucosa</name>
    <dbReference type="NCBI Taxonomy" id="3030827"/>
    <lineage>
        <taxon>Bacteria</taxon>
        <taxon>Pseudomonadati</taxon>
        <taxon>Planctomycetota</taxon>
        <taxon>Planctomycetia</taxon>
        <taxon>Isosphaerales</taxon>
        <taxon>Isosphaeraceae</taxon>
        <taxon>Paludisphaera</taxon>
    </lineage>
</organism>
<evidence type="ECO:0000256" key="1">
    <source>
        <dbReference type="SAM" id="MobiDB-lite"/>
    </source>
</evidence>
<comment type="caution">
    <text evidence="2">The sequence shown here is derived from an EMBL/GenBank/DDBJ whole genome shotgun (WGS) entry which is preliminary data.</text>
</comment>
<proteinExistence type="predicted"/>
<accession>A0ABT6F7Y1</accession>
<reference evidence="2 3" key="1">
    <citation type="submission" date="2023-03" db="EMBL/GenBank/DDBJ databases">
        <title>Paludisphaera mucosa sp. nov. a novel planctomycete from northern fen.</title>
        <authorList>
            <person name="Ivanova A."/>
        </authorList>
    </citation>
    <scope>NUCLEOTIDE SEQUENCE [LARGE SCALE GENOMIC DNA]</scope>
    <source>
        <strain evidence="2 3">Pla2</strain>
    </source>
</reference>
<dbReference type="Proteomes" id="UP001216907">
    <property type="component" value="Unassembled WGS sequence"/>
</dbReference>